<accession>A0A0C1YCN0</accession>
<dbReference type="PANTHER" id="PTHR35811:SF1">
    <property type="entry name" value="HTH OST-TYPE DOMAIN-CONTAINING PROTEIN"/>
    <property type="match status" value="1"/>
</dbReference>
<proteinExistence type="predicted"/>
<sequence>MDSSTPRIALLIDADNAPASKIELVFERIGRLGTIRVRRAYGNWKKDHLQGWAKILHKHAIVPIQQFDYVTGKNATDIALAIDAMDLLQTMRPEIYGIVAGDSDYTPLVVRLIASGAKVFGFGRVKTASIAFQEACTEFIPLDDAPKAAVLSPLTSNGGKRIAPAMGTNGGTSAPVSLTVVESAPAIDELPLKVFSDAIKQNQQASGWADVKSIGAYLSQRKIVKAAYNVNRWASFYKKYPALFEVQELDGKTMVRLLPEQYG</sequence>
<dbReference type="Pfam" id="PF01936">
    <property type="entry name" value="NYN"/>
    <property type="match status" value="1"/>
</dbReference>
<dbReference type="CDD" id="cd11297">
    <property type="entry name" value="PIN_LabA-like_N_1"/>
    <property type="match status" value="1"/>
</dbReference>
<dbReference type="AlphaFoldDB" id="A0A0C1YCN0"/>
<dbReference type="InterPro" id="IPR021139">
    <property type="entry name" value="NYN"/>
</dbReference>
<dbReference type="GO" id="GO:0004540">
    <property type="term" value="F:RNA nuclease activity"/>
    <property type="evidence" value="ECO:0007669"/>
    <property type="project" value="InterPro"/>
</dbReference>
<gene>
    <name evidence="1" type="ORF">QQ91_018740</name>
</gene>
<reference evidence="1" key="1">
    <citation type="submission" date="2014-11" db="EMBL/GenBank/DDBJ databases">
        <authorList>
            <person name="Malar M.C."/>
            <person name="Sen D."/>
            <person name="Tripathy S."/>
        </authorList>
    </citation>
    <scope>NUCLEOTIDE SEQUENCE</scope>
    <source>
        <strain evidence="1">BDU141951</strain>
    </source>
</reference>
<reference evidence="1" key="2">
    <citation type="journal article" date="2015" name="Genome Announc.">
        <title>Draft Genome Sequence of Filamentous Marine Cyanobacterium Lyngbya confervoides Strain BDU141951.</title>
        <authorList>
            <person name="Chandrababunaidu M.M."/>
            <person name="Sen D."/>
            <person name="Tripathy S."/>
        </authorList>
    </citation>
    <scope>NUCLEOTIDE SEQUENCE</scope>
    <source>
        <strain evidence="1">BDU141951</strain>
    </source>
</reference>
<dbReference type="EMBL" id="JTHE02000003">
    <property type="protein sequence ID" value="NEV69142.1"/>
    <property type="molecule type" value="Genomic_DNA"/>
</dbReference>
<dbReference type="Gene3D" id="3.40.50.1010">
    <property type="entry name" value="5'-nuclease"/>
    <property type="match status" value="1"/>
</dbReference>
<name>A0A0C1YCN0_9CYAN</name>
<dbReference type="PANTHER" id="PTHR35811">
    <property type="entry name" value="SLR1870 PROTEIN"/>
    <property type="match status" value="1"/>
</dbReference>
<protein>
    <submittedName>
        <fullName evidence="1">NYN domain-containing protein</fullName>
    </submittedName>
</protein>
<reference evidence="1" key="3">
    <citation type="submission" date="2020-02" db="EMBL/GenBank/DDBJ databases">
        <authorList>
            <person name="Sarangi A.N."/>
            <person name="Ghosh S."/>
            <person name="Mukherjee M."/>
            <person name="Tripathy S."/>
        </authorList>
    </citation>
    <scope>NUCLEOTIDE SEQUENCE</scope>
    <source>
        <strain evidence="1">BDU141951</strain>
    </source>
</reference>
<evidence type="ECO:0000313" key="1">
    <source>
        <dbReference type="EMBL" id="NEV69142.1"/>
    </source>
</evidence>
<comment type="caution">
    <text evidence="1">The sequence shown here is derived from an EMBL/GenBank/DDBJ whole genome shotgun (WGS) entry which is preliminary data.</text>
</comment>
<organism evidence="1">
    <name type="scientific">Lyngbya confervoides BDU141951</name>
    <dbReference type="NCBI Taxonomy" id="1574623"/>
    <lineage>
        <taxon>Bacteria</taxon>
        <taxon>Bacillati</taxon>
        <taxon>Cyanobacteriota</taxon>
        <taxon>Cyanophyceae</taxon>
        <taxon>Oscillatoriophycideae</taxon>
        <taxon>Oscillatoriales</taxon>
        <taxon>Microcoleaceae</taxon>
        <taxon>Lyngbya</taxon>
    </lineage>
</organism>